<evidence type="ECO:0000256" key="5">
    <source>
        <dbReference type="ARBA" id="ARBA00023136"/>
    </source>
</evidence>
<keyword evidence="3" id="KW-0999">Mitochondrion inner membrane</keyword>
<name>A0A9W9Z587_9CNID</name>
<dbReference type="GO" id="GO:0006123">
    <property type="term" value="P:mitochondrial electron transport, cytochrome c to oxygen"/>
    <property type="evidence" value="ECO:0007669"/>
    <property type="project" value="InterPro"/>
</dbReference>
<accession>A0A9W9Z587</accession>
<dbReference type="Proteomes" id="UP001163046">
    <property type="component" value="Unassembled WGS sequence"/>
</dbReference>
<comment type="caution">
    <text evidence="7">The sequence shown here is derived from an EMBL/GenBank/DDBJ whole genome shotgun (WGS) entry which is preliminary data.</text>
</comment>
<keyword evidence="6" id="KW-0812">Transmembrane</keyword>
<dbReference type="InterPro" id="IPR036539">
    <property type="entry name" value="Cyt_c_oxidase_su7a_sf"/>
</dbReference>
<evidence type="ECO:0000256" key="1">
    <source>
        <dbReference type="ARBA" id="ARBA00004273"/>
    </source>
</evidence>
<dbReference type="Gene3D" id="4.10.91.10">
    <property type="entry name" value="Cytochrome c oxidase, subunit VIIa"/>
    <property type="match status" value="1"/>
</dbReference>
<evidence type="ECO:0000256" key="3">
    <source>
        <dbReference type="ARBA" id="ARBA00022792"/>
    </source>
</evidence>
<dbReference type="Pfam" id="PF02238">
    <property type="entry name" value="COX7a"/>
    <property type="match status" value="1"/>
</dbReference>
<evidence type="ECO:0000313" key="8">
    <source>
        <dbReference type="Proteomes" id="UP001163046"/>
    </source>
</evidence>
<dbReference type="OrthoDB" id="5966508at2759"/>
<dbReference type="AlphaFoldDB" id="A0A9W9Z587"/>
<evidence type="ECO:0000256" key="4">
    <source>
        <dbReference type="ARBA" id="ARBA00023128"/>
    </source>
</evidence>
<gene>
    <name evidence="7" type="primary">COX7A2L_1</name>
    <name evidence="7" type="ORF">OS493_002257</name>
</gene>
<dbReference type="EMBL" id="MU826826">
    <property type="protein sequence ID" value="KAJ7375483.1"/>
    <property type="molecule type" value="Genomic_DNA"/>
</dbReference>
<dbReference type="SUPFAM" id="SSF81419">
    <property type="entry name" value="Mitochondrial cytochrome c oxidase subunit VIIa"/>
    <property type="match status" value="1"/>
</dbReference>
<dbReference type="InterPro" id="IPR039297">
    <property type="entry name" value="COX7a"/>
</dbReference>
<feature type="transmembrane region" description="Helical" evidence="6">
    <location>
        <begin position="55"/>
        <end position="75"/>
    </location>
</feature>
<evidence type="ECO:0000256" key="2">
    <source>
        <dbReference type="ARBA" id="ARBA00009331"/>
    </source>
</evidence>
<comment type="subcellular location">
    <subcellularLocation>
        <location evidence="1">Mitochondrion inner membrane</location>
    </subcellularLocation>
</comment>
<dbReference type="GO" id="GO:0005743">
    <property type="term" value="C:mitochondrial inner membrane"/>
    <property type="evidence" value="ECO:0007669"/>
    <property type="project" value="UniProtKB-SubCell"/>
</dbReference>
<keyword evidence="8" id="KW-1185">Reference proteome</keyword>
<evidence type="ECO:0000313" key="7">
    <source>
        <dbReference type="EMBL" id="KAJ7375483.1"/>
    </source>
</evidence>
<sequence length="85" mass="9643">MEGPKKVYETRVNQDLLTDAILGKNRIKLYQQHFQKKDGFPVHMKGQYGVPFTRFMLWGATIACVVSVGLVGMMATNTLPKKKRS</sequence>
<proteinExistence type="inferred from homology"/>
<keyword evidence="6" id="KW-1133">Transmembrane helix</keyword>
<comment type="similarity">
    <text evidence="2">Belongs to the cytochrome c oxidase VIIa family.</text>
</comment>
<organism evidence="7 8">
    <name type="scientific">Desmophyllum pertusum</name>
    <dbReference type="NCBI Taxonomy" id="174260"/>
    <lineage>
        <taxon>Eukaryota</taxon>
        <taxon>Metazoa</taxon>
        <taxon>Cnidaria</taxon>
        <taxon>Anthozoa</taxon>
        <taxon>Hexacorallia</taxon>
        <taxon>Scleractinia</taxon>
        <taxon>Caryophylliina</taxon>
        <taxon>Caryophylliidae</taxon>
        <taxon>Desmophyllum</taxon>
    </lineage>
</organism>
<keyword evidence="5 6" id="KW-0472">Membrane</keyword>
<keyword evidence="4" id="KW-0496">Mitochondrion</keyword>
<reference evidence="7" key="1">
    <citation type="submission" date="2023-01" db="EMBL/GenBank/DDBJ databases">
        <title>Genome assembly of the deep-sea coral Lophelia pertusa.</title>
        <authorList>
            <person name="Herrera S."/>
            <person name="Cordes E."/>
        </authorList>
    </citation>
    <scope>NUCLEOTIDE SEQUENCE</scope>
    <source>
        <strain evidence="7">USNM1676648</strain>
        <tissue evidence="7">Polyp</tissue>
    </source>
</reference>
<dbReference type="GO" id="GO:0045277">
    <property type="term" value="C:respiratory chain complex IV"/>
    <property type="evidence" value="ECO:0007669"/>
    <property type="project" value="InterPro"/>
</dbReference>
<evidence type="ECO:0000256" key="6">
    <source>
        <dbReference type="SAM" id="Phobius"/>
    </source>
</evidence>
<protein>
    <submittedName>
        <fullName evidence="7">Cytochrome c oxidase subunit 7A- protein, mitochondrial</fullName>
    </submittedName>
</protein>